<dbReference type="InterPro" id="IPR012341">
    <property type="entry name" value="6hp_glycosidase-like_sf"/>
</dbReference>
<sequence>MAQQCPKRHSAGSHAGYLPIEDYGMIGNMHTCALVGMNGSVDYMCWPDFDSPTVFCRLLDKDKGGFFSICPPASKHCTTKQQYLPSSNILQTRYIHDDGVVDLVDFFPRPKTATVLAKSNRQSAFRENTKIQEELKKWLVRRVECIRGRLEMDIELFPAFQYATEPHVTTIVQQTHTRGNPSKAVTFHSEHYKLQLDVTVDAGSDDGPAAAAPSVTFTKEKRDGMPGEGVVAHIAIEEGQAISLVLRNDIPDHVTEDITTAVLDGHQHDTQSFWYNWISKSRYKGRWREVVNRSLMLLKMMTYEPTGAIIAAPTFSIPEDIGGVRNWDYRFCWVRDSSFTIYILLRLGFSAEADAYMDFISERFIKSRGPGGELPIMFTIRGETEIPEVELSHLEGYRGSRPVRIGNGAAFHQQFDIYGELMDAIYLYNKYGKPISWDQWCSVREMLDFVLTITDKPDMSIWEVRNNKQNFTYSKVMLWVAFDRGLRLADKRNFPCPNRSKWLEARDNLMEEIMDKGMHDRHSLLHGPCRYNKEMKSFVQSYENNTMIDSSILIAPLVFFIAPNDPRFLNTMDRILLPPEKGGLTSTGLVYRYDTELSEDGVGGREGAFSMCTFWLVEAMTRASVYEPKYLVRAVNLFENMLSFSNHLSMFSEEIARSGEQLGNTPQAFSHLALISAAFNLDRVTEFMR</sequence>
<dbReference type="EMBL" id="VYYT01000112">
    <property type="protein sequence ID" value="KAK2769017.1"/>
    <property type="molecule type" value="Genomic_DNA"/>
</dbReference>
<evidence type="ECO:0000259" key="1">
    <source>
        <dbReference type="Pfam" id="PF00723"/>
    </source>
</evidence>
<proteinExistence type="predicted"/>
<dbReference type="Pfam" id="PF19291">
    <property type="entry name" value="TREH_N"/>
    <property type="match status" value="1"/>
</dbReference>
<dbReference type="PANTHER" id="PTHR31616:SF0">
    <property type="entry name" value="GLUCAN 1,4-ALPHA-GLUCOSIDASE"/>
    <property type="match status" value="1"/>
</dbReference>
<reference evidence="3" key="1">
    <citation type="submission" date="2023-02" db="EMBL/GenBank/DDBJ databases">
        <title>Colletotrichum kahawae CIFC_Que2 genome sequencing and assembly.</title>
        <authorList>
            <person name="Baroncelli R."/>
        </authorList>
    </citation>
    <scope>NUCLEOTIDE SEQUENCE</scope>
    <source>
        <strain evidence="3">CIFC_Que2</strain>
    </source>
</reference>
<comment type="caution">
    <text evidence="3">The sequence shown here is derived from an EMBL/GenBank/DDBJ whole genome shotgun (WGS) entry which is preliminary data.</text>
</comment>
<evidence type="ECO:0000313" key="3">
    <source>
        <dbReference type="EMBL" id="KAK2769017.1"/>
    </source>
</evidence>
<dbReference type="Pfam" id="PF00723">
    <property type="entry name" value="Glyco_hydro_15"/>
    <property type="match status" value="1"/>
</dbReference>
<organism evidence="3 4">
    <name type="scientific">Colletotrichum kahawae</name>
    <name type="common">Coffee berry disease fungus</name>
    <dbReference type="NCBI Taxonomy" id="34407"/>
    <lineage>
        <taxon>Eukaryota</taxon>
        <taxon>Fungi</taxon>
        <taxon>Dikarya</taxon>
        <taxon>Ascomycota</taxon>
        <taxon>Pezizomycotina</taxon>
        <taxon>Sordariomycetes</taxon>
        <taxon>Hypocreomycetidae</taxon>
        <taxon>Glomerellales</taxon>
        <taxon>Glomerellaceae</taxon>
        <taxon>Colletotrichum</taxon>
        <taxon>Colletotrichum gloeosporioides species complex</taxon>
    </lineage>
</organism>
<feature type="domain" description="GH15-like" evidence="1">
    <location>
        <begin position="288"/>
        <end position="678"/>
    </location>
</feature>
<dbReference type="InterPro" id="IPR011613">
    <property type="entry name" value="GH15-like"/>
</dbReference>
<accession>A0AAD9YJQ6</accession>
<dbReference type="Proteomes" id="UP001281614">
    <property type="component" value="Unassembled WGS sequence"/>
</dbReference>
<name>A0AAD9YJQ6_COLKA</name>
<evidence type="ECO:0000259" key="2">
    <source>
        <dbReference type="Pfam" id="PF19291"/>
    </source>
</evidence>
<dbReference type="InterPro" id="IPR045582">
    <property type="entry name" value="Trehalase-like_N"/>
</dbReference>
<keyword evidence="3" id="KW-0378">Hydrolase</keyword>
<dbReference type="Gene3D" id="1.50.10.10">
    <property type="match status" value="1"/>
</dbReference>
<dbReference type="PANTHER" id="PTHR31616">
    <property type="entry name" value="TREHALASE"/>
    <property type="match status" value="1"/>
</dbReference>
<dbReference type="GO" id="GO:0005975">
    <property type="term" value="P:carbohydrate metabolic process"/>
    <property type="evidence" value="ECO:0007669"/>
    <property type="project" value="InterPro"/>
</dbReference>
<dbReference type="GO" id="GO:0004553">
    <property type="term" value="F:hydrolase activity, hydrolyzing O-glycosyl compounds"/>
    <property type="evidence" value="ECO:0007669"/>
    <property type="project" value="TreeGrafter"/>
</dbReference>
<evidence type="ECO:0000313" key="4">
    <source>
        <dbReference type="Proteomes" id="UP001281614"/>
    </source>
</evidence>
<dbReference type="SUPFAM" id="SSF48208">
    <property type="entry name" value="Six-hairpin glycosidases"/>
    <property type="match status" value="1"/>
</dbReference>
<dbReference type="AlphaFoldDB" id="A0AAD9YJQ6"/>
<feature type="domain" description="Trehalase-like N-terminal" evidence="2">
    <location>
        <begin position="18"/>
        <end position="107"/>
    </location>
</feature>
<gene>
    <name evidence="3" type="ORF">CKAH01_00624</name>
</gene>
<protein>
    <submittedName>
        <fullName evidence="3">Glycosyl hydrolase</fullName>
    </submittedName>
</protein>
<keyword evidence="4" id="KW-1185">Reference proteome</keyword>
<dbReference type="InterPro" id="IPR008928">
    <property type="entry name" value="6-hairpin_glycosidase_sf"/>
</dbReference>